<feature type="domain" description="Ionotropic glutamate receptor C-terminal" evidence="11">
    <location>
        <begin position="1"/>
        <end position="198"/>
    </location>
</feature>
<feature type="signal peptide" evidence="10">
    <location>
        <begin position="1"/>
        <end position="20"/>
    </location>
</feature>
<dbReference type="Proteomes" id="UP000694941">
    <property type="component" value="Unplaced"/>
</dbReference>
<comment type="similarity">
    <text evidence="2">Belongs to the glutamate-gated ion channel (TC 1.A.10.1) family.</text>
</comment>
<evidence type="ECO:0000313" key="13">
    <source>
        <dbReference type="RefSeq" id="XP_022251740.1"/>
    </source>
</evidence>
<dbReference type="SUPFAM" id="SSF53850">
    <property type="entry name" value="Periplasmic binding protein-like II"/>
    <property type="match status" value="1"/>
</dbReference>
<evidence type="ECO:0000256" key="4">
    <source>
        <dbReference type="ARBA" id="ARBA00022692"/>
    </source>
</evidence>
<keyword evidence="7" id="KW-0675">Receptor</keyword>
<dbReference type="InterPro" id="IPR001320">
    <property type="entry name" value="Iontro_rcpt_C"/>
</dbReference>
<dbReference type="Gene3D" id="3.40.190.10">
    <property type="entry name" value="Periplasmic binding protein-like II"/>
    <property type="match status" value="1"/>
</dbReference>
<evidence type="ECO:0000256" key="9">
    <source>
        <dbReference type="SAM" id="Phobius"/>
    </source>
</evidence>
<feature type="transmembrane region" description="Helical" evidence="9">
    <location>
        <begin position="190"/>
        <end position="208"/>
    </location>
</feature>
<evidence type="ECO:0000256" key="7">
    <source>
        <dbReference type="ARBA" id="ARBA00023170"/>
    </source>
</evidence>
<evidence type="ECO:0000256" key="1">
    <source>
        <dbReference type="ARBA" id="ARBA00004651"/>
    </source>
</evidence>
<sequence length="231" mass="26492">MGTWWVFVVTIIAAYSGTLTSFMTNPGTQEPVDTIIELVDAIQAGEYSCGTIKDSSDHDLFKNPHSEAFSVILKSMESDPDNFVKRDKEGLAKCLKKKYAYIAGQLTVEADIEHVRKFRFAKDNFQISGYGMAQQKGFYFRTAFDKIILRLRQSGLVDKWIQEALERVRRNDDSSEESLKRSLKLTDLQGAFYVLFIGHGLSLAAFFTEKLHRRCLKKKNFKHLEMHIFVD</sequence>
<evidence type="ECO:0000256" key="10">
    <source>
        <dbReference type="SAM" id="SignalP"/>
    </source>
</evidence>
<evidence type="ECO:0000256" key="2">
    <source>
        <dbReference type="ARBA" id="ARBA00008685"/>
    </source>
</evidence>
<dbReference type="PANTHER" id="PTHR42643">
    <property type="entry name" value="IONOTROPIC RECEPTOR 20A-RELATED"/>
    <property type="match status" value="1"/>
</dbReference>
<keyword evidence="12" id="KW-1185">Reference proteome</keyword>
<keyword evidence="4 9" id="KW-0812">Transmembrane</keyword>
<dbReference type="Pfam" id="PF00060">
    <property type="entry name" value="Lig_chan"/>
    <property type="match status" value="1"/>
</dbReference>
<name>A0ABM1T784_LIMPO</name>
<organism evidence="12 13">
    <name type="scientific">Limulus polyphemus</name>
    <name type="common">Atlantic horseshoe crab</name>
    <dbReference type="NCBI Taxonomy" id="6850"/>
    <lineage>
        <taxon>Eukaryota</taxon>
        <taxon>Metazoa</taxon>
        <taxon>Ecdysozoa</taxon>
        <taxon>Arthropoda</taxon>
        <taxon>Chelicerata</taxon>
        <taxon>Merostomata</taxon>
        <taxon>Xiphosura</taxon>
        <taxon>Limulidae</taxon>
        <taxon>Limulus</taxon>
    </lineage>
</organism>
<evidence type="ECO:0000256" key="6">
    <source>
        <dbReference type="ARBA" id="ARBA00023136"/>
    </source>
</evidence>
<dbReference type="RefSeq" id="XP_022251740.1">
    <property type="nucleotide sequence ID" value="XM_022396032.1"/>
</dbReference>
<evidence type="ECO:0000256" key="8">
    <source>
        <dbReference type="ARBA" id="ARBA00023180"/>
    </source>
</evidence>
<evidence type="ECO:0000256" key="3">
    <source>
        <dbReference type="ARBA" id="ARBA00022475"/>
    </source>
</evidence>
<evidence type="ECO:0000259" key="11">
    <source>
        <dbReference type="Pfam" id="PF00060"/>
    </source>
</evidence>
<dbReference type="PANTHER" id="PTHR42643:SF24">
    <property type="entry name" value="IONOTROPIC RECEPTOR 60A"/>
    <property type="match status" value="1"/>
</dbReference>
<evidence type="ECO:0000313" key="12">
    <source>
        <dbReference type="Proteomes" id="UP000694941"/>
    </source>
</evidence>
<protein>
    <submittedName>
        <fullName evidence="13">Glutamate receptor 2-like</fullName>
    </submittedName>
</protein>
<keyword evidence="6 9" id="KW-0472">Membrane</keyword>
<dbReference type="InterPro" id="IPR052192">
    <property type="entry name" value="Insect_Ionotropic_Sensory_Rcpt"/>
</dbReference>
<keyword evidence="10" id="KW-0732">Signal</keyword>
<keyword evidence="8" id="KW-0325">Glycoprotein</keyword>
<keyword evidence="5 9" id="KW-1133">Transmembrane helix</keyword>
<keyword evidence="3" id="KW-1003">Cell membrane</keyword>
<reference evidence="13" key="1">
    <citation type="submission" date="2025-08" db="UniProtKB">
        <authorList>
            <consortium name="RefSeq"/>
        </authorList>
    </citation>
    <scope>IDENTIFICATION</scope>
    <source>
        <tissue evidence="13">Muscle</tissue>
    </source>
</reference>
<proteinExistence type="inferred from homology"/>
<feature type="chain" id="PRO_5046961941" evidence="10">
    <location>
        <begin position="21"/>
        <end position="231"/>
    </location>
</feature>
<dbReference type="GeneID" id="111087864"/>
<comment type="subcellular location">
    <subcellularLocation>
        <location evidence="1">Cell membrane</location>
        <topology evidence="1">Multi-pass membrane protein</topology>
    </subcellularLocation>
</comment>
<gene>
    <name evidence="13" type="primary">LOC111087864</name>
</gene>
<evidence type="ECO:0000256" key="5">
    <source>
        <dbReference type="ARBA" id="ARBA00022989"/>
    </source>
</evidence>
<accession>A0ABM1T784</accession>